<sequence>MNSTRKQMVPTKQLFILLLLLCLLLQAGYKALHNSAAPAKVPKSLAKVWRTGQFPLTEFWEYQGKFPGKAFTAFQFKPDGECEFYQVTVNDSHGYRLETLVYQKGTVQFHHNHTFTFYPTEGNLREFYHFCDNTIQNYSQKISPKDLITQTYNYSIEPNAKGQDELVIRGELADGNSTTFQAFAW</sequence>
<reference evidence="1 2" key="1">
    <citation type="submission" date="2018-03" db="EMBL/GenBank/DDBJ databases">
        <title>Adhaeribacter sp. HMF7605 Genome sequencing and assembly.</title>
        <authorList>
            <person name="Kang H."/>
            <person name="Kang J."/>
            <person name="Cha I."/>
            <person name="Kim H."/>
            <person name="Joh K."/>
        </authorList>
    </citation>
    <scope>NUCLEOTIDE SEQUENCE [LARGE SCALE GENOMIC DNA]</scope>
    <source>
        <strain evidence="1 2">HMF7605</strain>
    </source>
</reference>
<gene>
    <name evidence="1" type="ORF">AHMF7605_08355</name>
</gene>
<dbReference type="RefSeq" id="WP_106928256.1">
    <property type="nucleotide sequence ID" value="NZ_PYFT01000001.1"/>
</dbReference>
<keyword evidence="2" id="KW-1185">Reference proteome</keyword>
<comment type="caution">
    <text evidence="1">The sequence shown here is derived from an EMBL/GenBank/DDBJ whole genome shotgun (WGS) entry which is preliminary data.</text>
</comment>
<protein>
    <submittedName>
        <fullName evidence="1">Uncharacterized protein</fullName>
    </submittedName>
</protein>
<evidence type="ECO:0000313" key="1">
    <source>
        <dbReference type="EMBL" id="PSR53535.1"/>
    </source>
</evidence>
<dbReference type="EMBL" id="PYFT01000001">
    <property type="protein sequence ID" value="PSR53535.1"/>
    <property type="molecule type" value="Genomic_DNA"/>
</dbReference>
<accession>A0A2T2YDE5</accession>
<evidence type="ECO:0000313" key="2">
    <source>
        <dbReference type="Proteomes" id="UP000240357"/>
    </source>
</evidence>
<proteinExistence type="predicted"/>
<organism evidence="1 2">
    <name type="scientific">Adhaeribacter arboris</name>
    <dbReference type="NCBI Taxonomy" id="2072846"/>
    <lineage>
        <taxon>Bacteria</taxon>
        <taxon>Pseudomonadati</taxon>
        <taxon>Bacteroidota</taxon>
        <taxon>Cytophagia</taxon>
        <taxon>Cytophagales</taxon>
        <taxon>Hymenobacteraceae</taxon>
        <taxon>Adhaeribacter</taxon>
    </lineage>
</organism>
<name>A0A2T2YDE5_9BACT</name>
<dbReference type="Proteomes" id="UP000240357">
    <property type="component" value="Unassembled WGS sequence"/>
</dbReference>
<dbReference type="AlphaFoldDB" id="A0A2T2YDE5"/>
<dbReference type="OrthoDB" id="666052at2"/>